<evidence type="ECO:0000256" key="3">
    <source>
        <dbReference type="ARBA" id="ARBA00022475"/>
    </source>
</evidence>
<protein>
    <submittedName>
        <fullName evidence="10">Ribose ABC transport system, ATP-binding protein RbsA</fullName>
    </submittedName>
</protein>
<feature type="domain" description="ABC transporter" evidence="9">
    <location>
        <begin position="5"/>
        <end position="241"/>
    </location>
</feature>
<dbReference type="PROSITE" id="PS00211">
    <property type="entry name" value="ABC_TRANSPORTER_1"/>
    <property type="match status" value="1"/>
</dbReference>
<dbReference type="Proteomes" id="UP000034076">
    <property type="component" value="Unassembled WGS sequence"/>
</dbReference>
<evidence type="ECO:0000256" key="5">
    <source>
        <dbReference type="ARBA" id="ARBA00022741"/>
    </source>
</evidence>
<keyword evidence="8" id="KW-0472">Membrane</keyword>
<comment type="subcellular location">
    <subcellularLocation>
        <location evidence="1">Cell membrane</location>
        <topology evidence="1">Peripheral membrane protein</topology>
    </subcellularLocation>
</comment>
<dbReference type="PROSITE" id="PS50893">
    <property type="entry name" value="ABC_TRANSPORTER_2"/>
    <property type="match status" value="2"/>
</dbReference>
<dbReference type="AlphaFoldDB" id="A0A0M2NIA9"/>
<reference evidence="10 11" key="1">
    <citation type="submission" date="2015-04" db="EMBL/GenBank/DDBJ databases">
        <title>Draft genome sequence of bacteremic isolate Catabacter hongkongensis type strain HKU16T.</title>
        <authorList>
            <person name="Lau S.K."/>
            <person name="Teng J.L."/>
            <person name="Huang Y."/>
            <person name="Curreem S.O."/>
            <person name="Tsui S.K."/>
            <person name="Woo P.C."/>
        </authorList>
    </citation>
    <scope>NUCLEOTIDE SEQUENCE [LARGE SCALE GENOMIC DNA]</scope>
    <source>
        <strain evidence="10 11">HKU16</strain>
    </source>
</reference>
<proteinExistence type="predicted"/>
<dbReference type="STRING" id="270498.CHK_1816"/>
<evidence type="ECO:0000256" key="8">
    <source>
        <dbReference type="ARBA" id="ARBA00023136"/>
    </source>
</evidence>
<organism evidence="10 11">
    <name type="scientific">Christensenella hongkongensis</name>
    <dbReference type="NCBI Taxonomy" id="270498"/>
    <lineage>
        <taxon>Bacteria</taxon>
        <taxon>Bacillati</taxon>
        <taxon>Bacillota</taxon>
        <taxon>Clostridia</taxon>
        <taxon>Christensenellales</taxon>
        <taxon>Christensenellaceae</taxon>
        <taxon>Christensenella</taxon>
    </lineage>
</organism>
<dbReference type="PANTHER" id="PTHR43790:SF9">
    <property type="entry name" value="GALACTOFURANOSE TRANSPORTER ATP-BINDING PROTEIN YTFR"/>
    <property type="match status" value="1"/>
</dbReference>
<keyword evidence="6 10" id="KW-0067">ATP-binding</keyword>
<dbReference type="GO" id="GO:0016887">
    <property type="term" value="F:ATP hydrolysis activity"/>
    <property type="evidence" value="ECO:0007669"/>
    <property type="project" value="InterPro"/>
</dbReference>
<dbReference type="InterPro" id="IPR003593">
    <property type="entry name" value="AAA+_ATPase"/>
</dbReference>
<keyword evidence="2" id="KW-0813">Transport</keyword>
<dbReference type="InterPro" id="IPR050107">
    <property type="entry name" value="ABC_carbohydrate_import_ATPase"/>
</dbReference>
<dbReference type="PANTHER" id="PTHR43790">
    <property type="entry name" value="CARBOHYDRATE TRANSPORT ATP-BINDING PROTEIN MG119-RELATED"/>
    <property type="match status" value="1"/>
</dbReference>
<evidence type="ECO:0000256" key="1">
    <source>
        <dbReference type="ARBA" id="ARBA00004202"/>
    </source>
</evidence>
<keyword evidence="5" id="KW-0547">Nucleotide-binding</keyword>
<dbReference type="Gene3D" id="3.40.50.300">
    <property type="entry name" value="P-loop containing nucleotide triphosphate hydrolases"/>
    <property type="match status" value="2"/>
</dbReference>
<dbReference type="CDD" id="cd03215">
    <property type="entry name" value="ABC_Carb_Monos_II"/>
    <property type="match status" value="1"/>
</dbReference>
<dbReference type="SMART" id="SM00382">
    <property type="entry name" value="AAA"/>
    <property type="match status" value="2"/>
</dbReference>
<dbReference type="InterPro" id="IPR027417">
    <property type="entry name" value="P-loop_NTPase"/>
</dbReference>
<evidence type="ECO:0000259" key="9">
    <source>
        <dbReference type="PROSITE" id="PS50893"/>
    </source>
</evidence>
<dbReference type="GO" id="GO:0005886">
    <property type="term" value="C:plasma membrane"/>
    <property type="evidence" value="ECO:0007669"/>
    <property type="project" value="UniProtKB-SubCell"/>
</dbReference>
<evidence type="ECO:0000313" key="11">
    <source>
        <dbReference type="Proteomes" id="UP000034076"/>
    </source>
</evidence>
<dbReference type="CDD" id="cd03216">
    <property type="entry name" value="ABC_Carb_Monos_I"/>
    <property type="match status" value="1"/>
</dbReference>
<evidence type="ECO:0000256" key="6">
    <source>
        <dbReference type="ARBA" id="ARBA00022840"/>
    </source>
</evidence>
<evidence type="ECO:0000256" key="4">
    <source>
        <dbReference type="ARBA" id="ARBA00022737"/>
    </source>
</evidence>
<accession>A0A0M2NIA9</accession>
<gene>
    <name evidence="10" type="ORF">CHK_1816</name>
</gene>
<dbReference type="SUPFAM" id="SSF52540">
    <property type="entry name" value="P-loop containing nucleoside triphosphate hydrolases"/>
    <property type="match status" value="2"/>
</dbReference>
<dbReference type="Pfam" id="PF00005">
    <property type="entry name" value="ABC_tran"/>
    <property type="match status" value="2"/>
</dbReference>
<dbReference type="EMBL" id="LAYJ01000102">
    <property type="protein sequence ID" value="KKI50701.1"/>
    <property type="molecule type" value="Genomic_DNA"/>
</dbReference>
<keyword evidence="4" id="KW-0677">Repeat</keyword>
<evidence type="ECO:0000256" key="2">
    <source>
        <dbReference type="ARBA" id="ARBA00022448"/>
    </source>
</evidence>
<sequence length="499" mass="55153">MEYALVMKDIVKTFPGTIAVNHVNFDVRKGEVHALCGENGAGKSTLMKIIAGENGEYEGQIFISGKEVRLTSPQKAKDNGVEIIHQELSLAQPISIAENILVGRLPKKGFLLDQKEMMNRSARYLKKVGLDYVDPASPVSSLSQHEAQLVEIAKALSNEPEILIMDEPTSALSREEVKRLFVIIDELKRNGLAIIYISHFLNEVFTVSDRITVMRDGKYEGTYHARDTNPGEIIHKMVGRDVEDFYAASRNNAGDEMLRVEGLSRYGFFRDITFSVRAKEIVGLCGLTGAGRSEIVKSICGLDPLDEGEIFIEGGKTEIKSYESCIRQGIAYLPEDRKKQGLQLGFSMADNITSAVVTAQSKRKWVNKKRYGSEIRAFIEKLKIVPNQPQKVVKTFSGGNQQKVLLAKWMAVHPKLLILDEPTRGVDVGAKEMIHNAVREYVAKGNAAIVISSDMMELSGLSDRVLIINQGRLTGTMGKDECTEESLLMASNGGVANDE</sequence>
<dbReference type="RefSeq" id="WP_046443679.1">
    <property type="nucleotide sequence ID" value="NZ_LAYJ01000102.1"/>
</dbReference>
<dbReference type="InterPro" id="IPR017871">
    <property type="entry name" value="ABC_transporter-like_CS"/>
</dbReference>
<keyword evidence="7" id="KW-1278">Translocase</keyword>
<feature type="domain" description="ABC transporter" evidence="9">
    <location>
        <begin position="240"/>
        <end position="495"/>
    </location>
</feature>
<dbReference type="FunFam" id="3.40.50.300:FF:000127">
    <property type="entry name" value="Ribose import ATP-binding protein RbsA"/>
    <property type="match status" value="1"/>
</dbReference>
<evidence type="ECO:0000256" key="7">
    <source>
        <dbReference type="ARBA" id="ARBA00022967"/>
    </source>
</evidence>
<dbReference type="GO" id="GO:0005524">
    <property type="term" value="F:ATP binding"/>
    <property type="evidence" value="ECO:0007669"/>
    <property type="project" value="UniProtKB-KW"/>
</dbReference>
<keyword evidence="11" id="KW-1185">Reference proteome</keyword>
<name>A0A0M2NIA9_9FIRM</name>
<comment type="caution">
    <text evidence="10">The sequence shown here is derived from an EMBL/GenBank/DDBJ whole genome shotgun (WGS) entry which is preliminary data.</text>
</comment>
<evidence type="ECO:0000313" key="10">
    <source>
        <dbReference type="EMBL" id="KKI50701.1"/>
    </source>
</evidence>
<dbReference type="InterPro" id="IPR003439">
    <property type="entry name" value="ABC_transporter-like_ATP-bd"/>
</dbReference>
<keyword evidence="3" id="KW-1003">Cell membrane</keyword>